<name>A0ACC2ZET6_9PEZI</name>
<comment type="caution">
    <text evidence="1">The sequence shown here is derived from an EMBL/GenBank/DDBJ whole genome shotgun (WGS) entry which is preliminary data.</text>
</comment>
<gene>
    <name evidence="1" type="ORF">H2199_002846</name>
</gene>
<dbReference type="EMBL" id="JAPDRP010000007">
    <property type="protein sequence ID" value="KAJ9645806.1"/>
    <property type="molecule type" value="Genomic_DNA"/>
</dbReference>
<evidence type="ECO:0000313" key="1">
    <source>
        <dbReference type="EMBL" id="KAJ9645806.1"/>
    </source>
</evidence>
<protein>
    <submittedName>
        <fullName evidence="1">Uncharacterized protein</fullName>
    </submittedName>
</protein>
<reference evidence="1" key="1">
    <citation type="submission" date="2022-10" db="EMBL/GenBank/DDBJ databases">
        <title>Culturing micro-colonial fungi from biological soil crusts in the Mojave desert and describing Neophaeococcomyces mojavensis, and introducing the new genera and species Taxawa tesnikishii.</title>
        <authorList>
            <person name="Kurbessoian T."/>
            <person name="Stajich J.E."/>
        </authorList>
    </citation>
    <scope>NUCLEOTIDE SEQUENCE</scope>
    <source>
        <strain evidence="1">JES_115</strain>
    </source>
</reference>
<accession>A0ACC2ZET6</accession>
<sequence length="465" mass="51791">MADYIKGLFGGPKSAQSPIPAAHDAAIGVLSDALPHLLDFADFAGAPDPSPASISPVTAAQISPTPAPFGGRPGVPYTKWYRVWERTSVADFKQEAFILPFIVLIVLVHLWGTRTNRRKAKAWMRAHAPVLQQEFAVVGFGGRRAPGMDDVQASGLANTLTSDELVIPETLMKEKAGNEFVTYATGRQNVAFVDIKLSLLKRYNPFSRYSETVLGFFFDSLNAPVERMEATSYCFDGKESQLVPGASGAEAKSNPNSTFDGFVWAIVHKNSMRRLRDDRYDISLTSTKDNPKLPAWATVMSEAAEITDALLTPELISAVEKAGEALEALIVTDQPLEQPKKLDETVPKKRITLSLHLPSSPSAYSATLPLFHYFLRMPDQLVANAHFRPEAMRKVRQTREEEIRKIRRVDEDEKAEERKLKSDKEKKEKRDALLKGMSAKEQEKYLAKERAKTQRKSEKARTMKG</sequence>
<dbReference type="Proteomes" id="UP001172680">
    <property type="component" value="Unassembled WGS sequence"/>
</dbReference>
<proteinExistence type="predicted"/>
<organism evidence="1 2">
    <name type="scientific">Coniosporium tulheliwenetii</name>
    <dbReference type="NCBI Taxonomy" id="3383036"/>
    <lineage>
        <taxon>Eukaryota</taxon>
        <taxon>Fungi</taxon>
        <taxon>Dikarya</taxon>
        <taxon>Ascomycota</taxon>
        <taxon>Pezizomycotina</taxon>
        <taxon>Dothideomycetes</taxon>
        <taxon>Dothideomycetes incertae sedis</taxon>
        <taxon>Coniosporium</taxon>
    </lineage>
</organism>
<evidence type="ECO:0000313" key="2">
    <source>
        <dbReference type="Proteomes" id="UP001172680"/>
    </source>
</evidence>
<keyword evidence="2" id="KW-1185">Reference proteome</keyword>